<dbReference type="PANTHER" id="PTHR12383:SF16">
    <property type="entry name" value="MITOCHONDRIAL INNER MEMBRANE PROTEASE SUBUNIT 1"/>
    <property type="match status" value="1"/>
</dbReference>
<comment type="similarity">
    <text evidence="6">Belongs to the peptidase S26 family. IMP1 subfamily.</text>
</comment>
<evidence type="ECO:0000256" key="2">
    <source>
        <dbReference type="ARBA" id="ARBA00022792"/>
    </source>
</evidence>
<dbReference type="GO" id="GO:0006627">
    <property type="term" value="P:protein processing involved in protein targeting to mitochondrion"/>
    <property type="evidence" value="ECO:0007669"/>
    <property type="project" value="TreeGrafter"/>
</dbReference>
<feature type="region of interest" description="Disordered" evidence="9">
    <location>
        <begin position="408"/>
        <end position="466"/>
    </location>
</feature>
<dbReference type="Gene3D" id="2.10.109.10">
    <property type="entry name" value="Umud Fragment, subunit A"/>
    <property type="match status" value="1"/>
</dbReference>
<organism evidence="11">
    <name type="scientific">Ditylum brightwellii</name>
    <dbReference type="NCBI Taxonomy" id="49249"/>
    <lineage>
        <taxon>Eukaryota</taxon>
        <taxon>Sar</taxon>
        <taxon>Stramenopiles</taxon>
        <taxon>Ochrophyta</taxon>
        <taxon>Bacillariophyta</taxon>
        <taxon>Mediophyceae</taxon>
        <taxon>Lithodesmiophycidae</taxon>
        <taxon>Lithodesmiales</taxon>
        <taxon>Lithodesmiaceae</taxon>
        <taxon>Ditylum</taxon>
    </lineage>
</organism>
<dbReference type="Pfam" id="PF10502">
    <property type="entry name" value="Peptidase_S26"/>
    <property type="match status" value="1"/>
</dbReference>
<dbReference type="NCBIfam" id="TIGR02227">
    <property type="entry name" value="sigpep_I_bact"/>
    <property type="match status" value="1"/>
</dbReference>
<dbReference type="InterPro" id="IPR019533">
    <property type="entry name" value="Peptidase_S26"/>
</dbReference>
<keyword evidence="2 8" id="KW-0999">Mitochondrion inner membrane</keyword>
<evidence type="ECO:0000256" key="3">
    <source>
        <dbReference type="ARBA" id="ARBA00022801"/>
    </source>
</evidence>
<protein>
    <recommendedName>
        <fullName evidence="8">Mitochondrial inner membrane protease subunit</fullName>
        <ecNumber evidence="8">3.4.21.-</ecNumber>
    </recommendedName>
</protein>
<evidence type="ECO:0000256" key="5">
    <source>
        <dbReference type="ARBA" id="ARBA00023136"/>
    </source>
</evidence>
<gene>
    <name evidence="11" type="ORF">DBRI00130_LOCUS17472</name>
</gene>
<evidence type="ECO:0000256" key="8">
    <source>
        <dbReference type="RuleBase" id="RU362041"/>
    </source>
</evidence>
<feature type="region of interest" description="Disordered" evidence="9">
    <location>
        <begin position="1"/>
        <end position="26"/>
    </location>
</feature>
<keyword evidence="8" id="KW-0645">Protease</keyword>
<evidence type="ECO:0000256" key="1">
    <source>
        <dbReference type="ARBA" id="ARBA00004273"/>
    </source>
</evidence>
<comment type="subcellular location">
    <subcellularLocation>
        <location evidence="1 8">Mitochondrion inner membrane</location>
    </subcellularLocation>
</comment>
<keyword evidence="3 8" id="KW-0378">Hydrolase</keyword>
<dbReference type="EMBL" id="HBNS01022091">
    <property type="protein sequence ID" value="CAE4612164.1"/>
    <property type="molecule type" value="Transcribed_RNA"/>
</dbReference>
<evidence type="ECO:0000256" key="7">
    <source>
        <dbReference type="PIRSR" id="PIRSR600223-1"/>
    </source>
</evidence>
<evidence type="ECO:0000256" key="9">
    <source>
        <dbReference type="SAM" id="MobiDB-lite"/>
    </source>
</evidence>
<dbReference type="InterPro" id="IPR000223">
    <property type="entry name" value="Pept_S26A_signal_pept_1"/>
</dbReference>
<reference evidence="11" key="1">
    <citation type="submission" date="2021-01" db="EMBL/GenBank/DDBJ databases">
        <authorList>
            <person name="Corre E."/>
            <person name="Pelletier E."/>
            <person name="Niang G."/>
            <person name="Scheremetjew M."/>
            <person name="Finn R."/>
            <person name="Kale V."/>
            <person name="Holt S."/>
            <person name="Cochrane G."/>
            <person name="Meng A."/>
            <person name="Brown T."/>
            <person name="Cohen L."/>
        </authorList>
    </citation>
    <scope>NUCLEOTIDE SEQUENCE</scope>
    <source>
        <strain evidence="11">GSO104</strain>
    </source>
</reference>
<feature type="compositionally biased region" description="Low complexity" evidence="9">
    <location>
        <begin position="419"/>
        <end position="455"/>
    </location>
</feature>
<name>A0A7S4VQD4_9STRA</name>
<evidence type="ECO:0000313" key="11">
    <source>
        <dbReference type="EMBL" id="CAE4612164.1"/>
    </source>
</evidence>
<keyword evidence="4 8" id="KW-0496">Mitochondrion</keyword>
<feature type="domain" description="Peptidase S26" evidence="10">
    <location>
        <begin position="213"/>
        <end position="367"/>
    </location>
</feature>
<dbReference type="SUPFAM" id="SSF51306">
    <property type="entry name" value="LexA/Signal peptidase"/>
    <property type="match status" value="1"/>
</dbReference>
<feature type="active site" evidence="7">
    <location>
        <position position="130"/>
    </location>
</feature>
<dbReference type="PANTHER" id="PTHR12383">
    <property type="entry name" value="PROTEASE FAMILY S26 MITOCHONDRIAL INNER MEMBRANE PROTEASE-RELATED"/>
    <property type="match status" value="1"/>
</dbReference>
<evidence type="ECO:0000256" key="4">
    <source>
        <dbReference type="ARBA" id="ARBA00023128"/>
    </source>
</evidence>
<dbReference type="EC" id="3.4.21.-" evidence="8"/>
<sequence>MLRLLTSRCSRSVKSSSSSSSSLSLPNQCISTNVSTKHHFNPHQNFRYQQCQRFTSTNKIKSSSSSSTTSQKINSNTSSSSSSSFYEKIQIIKEELQIILLTLTRLVSAYGIVYTITEYGFDITMCEGPSMMPTIQPKGEIILLEKFTHRLKGLDGGDVLASERRLKHLSLQREWMSQQKKKKQRGEEEHEESIIPTWYQPKLKSVQDLQSSPSSSSSPENKYKTTLYNRLYERCTTGVKVGDVVVVQHPNRDGTVCKRVLGLPGDIVIQQQEQQYFHHSKQYDLLREYHAAMNRDNDHDHDECDDSHYRQRFKYEYTKLLVKKHGHVIPDGHVWLEGDNTPNSMDSRSYGAIPASLIVGRAWLKIWPLPKPSSSSSSPFSSYMSSLLSTTTTKEEEDNAMVKEKVIEQREKKNDSPKSINNNDGSSSSRSSSIDSTTNTKNNISSSSNNGTSSSAWIESGGRPMPPKGELFTGSIVYPAGYKGEIILEEKKWLEAK</sequence>
<dbReference type="InterPro" id="IPR036286">
    <property type="entry name" value="LexA/Signal_pep-like_sf"/>
</dbReference>
<keyword evidence="5" id="KW-0472">Membrane</keyword>
<dbReference type="InterPro" id="IPR052064">
    <property type="entry name" value="Mito_IMP1_subunit"/>
</dbReference>
<feature type="compositionally biased region" description="Low complexity" evidence="9">
    <location>
        <begin position="7"/>
        <end position="25"/>
    </location>
</feature>
<dbReference type="PRINTS" id="PR00727">
    <property type="entry name" value="LEADERPTASE"/>
</dbReference>
<dbReference type="GO" id="GO:0042720">
    <property type="term" value="C:mitochondrial inner membrane peptidase complex"/>
    <property type="evidence" value="ECO:0007669"/>
    <property type="project" value="TreeGrafter"/>
</dbReference>
<feature type="active site" evidence="7">
    <location>
        <position position="258"/>
    </location>
</feature>
<dbReference type="AlphaFoldDB" id="A0A7S4VQD4"/>
<dbReference type="GO" id="GO:0004252">
    <property type="term" value="F:serine-type endopeptidase activity"/>
    <property type="evidence" value="ECO:0007669"/>
    <property type="project" value="InterPro"/>
</dbReference>
<evidence type="ECO:0000256" key="6">
    <source>
        <dbReference type="ARBA" id="ARBA00038445"/>
    </source>
</evidence>
<proteinExistence type="inferred from homology"/>
<dbReference type="GO" id="GO:0006465">
    <property type="term" value="P:signal peptide processing"/>
    <property type="evidence" value="ECO:0007669"/>
    <property type="project" value="InterPro"/>
</dbReference>
<accession>A0A7S4VQD4</accession>
<evidence type="ECO:0000259" key="10">
    <source>
        <dbReference type="Pfam" id="PF10502"/>
    </source>
</evidence>
<dbReference type="CDD" id="cd06530">
    <property type="entry name" value="S26_SPase_I"/>
    <property type="match status" value="2"/>
</dbReference>
<feature type="region of interest" description="Disordered" evidence="9">
    <location>
        <begin position="59"/>
        <end position="81"/>
    </location>
</feature>